<sequence>MTVITLSGYRKTVKWIRAFFFFGLFAAAGLLLLLGIGLLSMKLLGKPEVAVPQSTLYFASDGQVIGENHAGEKRYWVSLDEVSPHLVEATLAVEDKKFFEHHGFDIKRIAGAALADIKAMAMVQGASTITQQYARNLYLTHDKTWKRKILEAVYTLRIEMSYSKEEILEGYLNTIYYGHGAYGIEAASQFYFGKKASELTLAEASMLAGIPKGPSIYSPLASLSKAKERQGVILREMEKGGAITSAQRQSAYATALHVVGEHPHEDAETAPYFRNAVQRILADKLGMDEQTIALGGLRIYTTLNTEHQKAAEEAVKQVISEESDIQPAFVAISPNTHYVTALVGGKDFTESSYNRAVQAVRQPGSTFKPLLYYAALENGFTPATRLKSEKTTFEYDNGHGIYKPSNFNHRYADEDITMEQALAVSDNIYAVKTNLFLKPETLVDTAKEFGISTPLKPVPSLALGTSGVRVLDMVNAYATIANGGQYTEPVFITRVEDVDGNVIYEHAADEEPRFDKKQTAVLTHMMTGMFDETLSSYASVTGASIAKNMTRPYAGKSGSTAYDYWMIGFTPQLAAGIWTGYDNGQEITKAEEKGYAKKVWVQFMEQAHTGQPVKYFPKPKGVLALDVNPENGKLATEHCPVSRKMYFVEGTEPEEYCTDHLPEEKEMKKQKNEDSWLKRLLPFY</sequence>
<dbReference type="STRING" id="1221996.QY95_01109"/>
<dbReference type="InterPro" id="IPR001264">
    <property type="entry name" value="Glyco_trans_51"/>
</dbReference>
<evidence type="ECO:0000256" key="14">
    <source>
        <dbReference type="ARBA" id="ARBA00023316"/>
    </source>
</evidence>
<evidence type="ECO:0000256" key="3">
    <source>
        <dbReference type="ARBA" id="ARBA00007739"/>
    </source>
</evidence>
<dbReference type="InterPro" id="IPR050396">
    <property type="entry name" value="Glycosyltr_51/Transpeptidase"/>
</dbReference>
<keyword evidence="17" id="KW-0812">Transmembrane</keyword>
<organism evidence="20 21">
    <name type="scientific">Bacillus thermotolerans</name>
    <name type="common">Quasibacillus thermotolerans</name>
    <dbReference type="NCBI Taxonomy" id="1221996"/>
    <lineage>
        <taxon>Bacteria</taxon>
        <taxon>Bacillati</taxon>
        <taxon>Bacillota</taxon>
        <taxon>Bacilli</taxon>
        <taxon>Bacillales</taxon>
        <taxon>Bacillaceae</taxon>
        <taxon>Bacillus</taxon>
    </lineage>
</organism>
<dbReference type="PANTHER" id="PTHR32282">
    <property type="entry name" value="BINDING PROTEIN TRANSPEPTIDASE, PUTATIVE-RELATED"/>
    <property type="match status" value="1"/>
</dbReference>
<name>A0A0F5I6A8_BACTR</name>
<keyword evidence="17" id="KW-1133">Transmembrane helix</keyword>
<evidence type="ECO:0000256" key="2">
    <source>
        <dbReference type="ARBA" id="ARBA00007090"/>
    </source>
</evidence>
<evidence type="ECO:0000313" key="21">
    <source>
        <dbReference type="Proteomes" id="UP000031563"/>
    </source>
</evidence>
<dbReference type="InterPro" id="IPR012338">
    <property type="entry name" value="Beta-lactam/transpept-like"/>
</dbReference>
<evidence type="ECO:0000256" key="10">
    <source>
        <dbReference type="ARBA" id="ARBA00022960"/>
    </source>
</evidence>
<dbReference type="NCBIfam" id="TIGR02074">
    <property type="entry name" value="PBP_1a_fam"/>
    <property type="match status" value="1"/>
</dbReference>
<keyword evidence="7" id="KW-0328">Glycosyltransferase</keyword>
<dbReference type="GO" id="GO:0008658">
    <property type="term" value="F:penicillin binding"/>
    <property type="evidence" value="ECO:0007669"/>
    <property type="project" value="InterPro"/>
</dbReference>
<evidence type="ECO:0000256" key="7">
    <source>
        <dbReference type="ARBA" id="ARBA00022676"/>
    </source>
</evidence>
<comment type="similarity">
    <text evidence="2">In the C-terminal section; belongs to the transpeptidase family.</text>
</comment>
<feature type="domain" description="Glycosyl transferase family 51" evidence="19">
    <location>
        <begin position="62"/>
        <end position="237"/>
    </location>
</feature>
<accession>A0A0F5I6A8</accession>
<dbReference type="OrthoDB" id="9766909at2"/>
<dbReference type="FunFam" id="3.40.710.10:FF:000028">
    <property type="entry name" value="Penicillin-binding protein 1A"/>
    <property type="match status" value="1"/>
</dbReference>
<keyword evidence="13" id="KW-0511">Multifunctional enzyme</keyword>
<keyword evidence="6" id="KW-0645">Protease</keyword>
<evidence type="ECO:0000256" key="12">
    <source>
        <dbReference type="ARBA" id="ARBA00023136"/>
    </source>
</evidence>
<dbReference type="GO" id="GO:0009002">
    <property type="term" value="F:serine-type D-Ala-D-Ala carboxypeptidase activity"/>
    <property type="evidence" value="ECO:0007669"/>
    <property type="project" value="UniProtKB-EC"/>
</dbReference>
<dbReference type="GO" id="GO:0008360">
    <property type="term" value="P:regulation of cell shape"/>
    <property type="evidence" value="ECO:0007669"/>
    <property type="project" value="UniProtKB-KW"/>
</dbReference>
<dbReference type="GO" id="GO:0030288">
    <property type="term" value="C:outer membrane-bounded periplasmic space"/>
    <property type="evidence" value="ECO:0007669"/>
    <property type="project" value="TreeGrafter"/>
</dbReference>
<keyword evidence="11" id="KW-0573">Peptidoglycan synthesis</keyword>
<dbReference type="InterPro" id="IPR023346">
    <property type="entry name" value="Lysozyme-like_dom_sf"/>
</dbReference>
<dbReference type="Gene3D" id="1.10.3810.10">
    <property type="entry name" value="Biosynthetic peptidoglycan transglycosylase-like"/>
    <property type="match status" value="1"/>
</dbReference>
<dbReference type="GO" id="GO:0009252">
    <property type="term" value="P:peptidoglycan biosynthetic process"/>
    <property type="evidence" value="ECO:0007669"/>
    <property type="project" value="UniProtKB-KW"/>
</dbReference>
<comment type="catalytic activity">
    <reaction evidence="16">
        <text>[GlcNAc-(1-&gt;4)-Mur2Ac(oyl-L-Ala-gamma-D-Glu-L-Lys-D-Ala-D-Ala)](n)-di-trans,octa-cis-undecaprenyl diphosphate + beta-D-GlcNAc-(1-&gt;4)-Mur2Ac(oyl-L-Ala-gamma-D-Glu-L-Lys-D-Ala-D-Ala)-di-trans,octa-cis-undecaprenyl diphosphate = [GlcNAc-(1-&gt;4)-Mur2Ac(oyl-L-Ala-gamma-D-Glu-L-Lys-D-Ala-D-Ala)](n+1)-di-trans,octa-cis-undecaprenyl diphosphate + di-trans,octa-cis-undecaprenyl diphosphate + H(+)</text>
        <dbReference type="Rhea" id="RHEA:23708"/>
        <dbReference type="Rhea" id="RHEA-COMP:9602"/>
        <dbReference type="Rhea" id="RHEA-COMP:9603"/>
        <dbReference type="ChEBI" id="CHEBI:15378"/>
        <dbReference type="ChEBI" id="CHEBI:58405"/>
        <dbReference type="ChEBI" id="CHEBI:60033"/>
        <dbReference type="ChEBI" id="CHEBI:78435"/>
        <dbReference type="EC" id="2.4.99.28"/>
    </reaction>
</comment>
<keyword evidence="9" id="KW-0378">Hydrolase</keyword>
<evidence type="ECO:0000256" key="11">
    <source>
        <dbReference type="ARBA" id="ARBA00022984"/>
    </source>
</evidence>
<gene>
    <name evidence="20" type="ORF">QY95_01109</name>
</gene>
<evidence type="ECO:0000259" key="19">
    <source>
        <dbReference type="Pfam" id="PF00912"/>
    </source>
</evidence>
<evidence type="ECO:0000313" key="20">
    <source>
        <dbReference type="EMBL" id="KKB41046.1"/>
    </source>
</evidence>
<feature type="domain" description="Penicillin-binding protein transpeptidase" evidence="18">
    <location>
        <begin position="328"/>
        <end position="586"/>
    </location>
</feature>
<evidence type="ECO:0000256" key="8">
    <source>
        <dbReference type="ARBA" id="ARBA00022679"/>
    </source>
</evidence>
<comment type="caution">
    <text evidence="20">The sequence shown here is derived from an EMBL/GenBank/DDBJ whole genome shotgun (WGS) entry which is preliminary data.</text>
</comment>
<evidence type="ECO:0000256" key="17">
    <source>
        <dbReference type="SAM" id="Phobius"/>
    </source>
</evidence>
<evidence type="ECO:0000256" key="1">
    <source>
        <dbReference type="ARBA" id="ARBA00004236"/>
    </source>
</evidence>
<dbReference type="GO" id="GO:0006508">
    <property type="term" value="P:proteolysis"/>
    <property type="evidence" value="ECO:0007669"/>
    <property type="project" value="UniProtKB-KW"/>
</dbReference>
<dbReference type="GO" id="GO:0008955">
    <property type="term" value="F:peptidoglycan glycosyltransferase activity"/>
    <property type="evidence" value="ECO:0007669"/>
    <property type="project" value="UniProtKB-EC"/>
</dbReference>
<dbReference type="SUPFAM" id="SSF56601">
    <property type="entry name" value="beta-lactamase/transpeptidase-like"/>
    <property type="match status" value="1"/>
</dbReference>
<comment type="catalytic activity">
    <reaction evidence="15">
        <text>Preferential cleavage: (Ac)2-L-Lys-D-Ala-|-D-Ala. Also transpeptidation of peptidyl-alanyl moieties that are N-acyl substituents of D-alanine.</text>
        <dbReference type="EC" id="3.4.16.4"/>
    </reaction>
</comment>
<comment type="similarity">
    <text evidence="3">In the N-terminal section; belongs to the glycosyltransferase 51 family.</text>
</comment>
<keyword evidence="8" id="KW-0808">Transferase</keyword>
<keyword evidence="12 17" id="KW-0472">Membrane</keyword>
<keyword evidence="14" id="KW-0961">Cell wall biogenesis/degradation</keyword>
<dbReference type="SUPFAM" id="SSF53955">
    <property type="entry name" value="Lysozyme-like"/>
    <property type="match status" value="1"/>
</dbReference>
<reference evidence="20" key="1">
    <citation type="submission" date="2015-02" db="EMBL/GenBank/DDBJ databases">
        <title>Genome Assembly of Bacillaceae bacterium MTCC 8252.</title>
        <authorList>
            <person name="Verma A."/>
            <person name="Khatri I."/>
            <person name="Mual P."/>
            <person name="Subramanian S."/>
            <person name="Krishnamurthi S."/>
        </authorList>
    </citation>
    <scope>NUCLEOTIDE SEQUENCE [LARGE SCALE GENOMIC DNA]</scope>
    <source>
        <strain evidence="20">MTCC 8252</strain>
    </source>
</reference>
<keyword evidence="10" id="KW-0133">Cell shape</keyword>
<dbReference type="GO" id="GO:0071555">
    <property type="term" value="P:cell wall organization"/>
    <property type="evidence" value="ECO:0007669"/>
    <property type="project" value="UniProtKB-KW"/>
</dbReference>
<evidence type="ECO:0000256" key="13">
    <source>
        <dbReference type="ARBA" id="ARBA00023268"/>
    </source>
</evidence>
<comment type="subcellular location">
    <subcellularLocation>
        <location evidence="1">Cell membrane</location>
    </subcellularLocation>
</comment>
<evidence type="ECO:0000256" key="5">
    <source>
        <dbReference type="ARBA" id="ARBA00022645"/>
    </source>
</evidence>
<evidence type="ECO:0000256" key="6">
    <source>
        <dbReference type="ARBA" id="ARBA00022670"/>
    </source>
</evidence>
<proteinExistence type="inferred from homology"/>
<dbReference type="InterPro" id="IPR001460">
    <property type="entry name" value="PCN-bd_Tpept"/>
</dbReference>
<dbReference type="InterPro" id="IPR036950">
    <property type="entry name" value="PBP_transglycosylase"/>
</dbReference>
<dbReference type="FunFam" id="1.10.3810.10:FF:000001">
    <property type="entry name" value="Penicillin-binding protein 1A"/>
    <property type="match status" value="1"/>
</dbReference>
<evidence type="ECO:0000259" key="18">
    <source>
        <dbReference type="Pfam" id="PF00905"/>
    </source>
</evidence>
<dbReference type="EMBL" id="JWIR02000025">
    <property type="protein sequence ID" value="KKB41046.1"/>
    <property type="molecule type" value="Genomic_DNA"/>
</dbReference>
<protein>
    <submittedName>
        <fullName evidence="20">Multimodular transpeptidase-transglycosylase</fullName>
    </submittedName>
</protein>
<feature type="transmembrane region" description="Helical" evidence="17">
    <location>
        <begin position="15"/>
        <end position="39"/>
    </location>
</feature>
<dbReference type="PANTHER" id="PTHR32282:SF11">
    <property type="entry name" value="PENICILLIN-BINDING PROTEIN 1B"/>
    <property type="match status" value="1"/>
</dbReference>
<evidence type="ECO:0000256" key="4">
    <source>
        <dbReference type="ARBA" id="ARBA00022475"/>
    </source>
</evidence>
<dbReference type="Proteomes" id="UP000031563">
    <property type="component" value="Unassembled WGS sequence"/>
</dbReference>
<dbReference type="RefSeq" id="WP_040036146.1">
    <property type="nucleotide sequence ID" value="NZ_JWIQ02000001.1"/>
</dbReference>
<evidence type="ECO:0000256" key="9">
    <source>
        <dbReference type="ARBA" id="ARBA00022801"/>
    </source>
</evidence>
<keyword evidence="5" id="KW-0121">Carboxypeptidase</keyword>
<dbReference type="Pfam" id="PF00912">
    <property type="entry name" value="Transgly"/>
    <property type="match status" value="1"/>
</dbReference>
<keyword evidence="4" id="KW-1003">Cell membrane</keyword>
<keyword evidence="21" id="KW-1185">Reference proteome</keyword>
<evidence type="ECO:0000256" key="16">
    <source>
        <dbReference type="ARBA" id="ARBA00049902"/>
    </source>
</evidence>
<dbReference type="Gene3D" id="3.40.710.10">
    <property type="entry name" value="DD-peptidase/beta-lactamase superfamily"/>
    <property type="match status" value="1"/>
</dbReference>
<dbReference type="AlphaFoldDB" id="A0A0F5I6A8"/>
<dbReference type="GO" id="GO:0005886">
    <property type="term" value="C:plasma membrane"/>
    <property type="evidence" value="ECO:0007669"/>
    <property type="project" value="UniProtKB-SubCell"/>
</dbReference>
<dbReference type="Pfam" id="PF00905">
    <property type="entry name" value="Transpeptidase"/>
    <property type="match status" value="1"/>
</dbReference>
<evidence type="ECO:0000256" key="15">
    <source>
        <dbReference type="ARBA" id="ARBA00034000"/>
    </source>
</evidence>